<accession>A0A2N5S0W1</accession>
<comment type="caution">
    <text evidence="1">The sequence shown here is derived from an EMBL/GenBank/DDBJ whole genome shotgun (WGS) entry which is preliminary data.</text>
</comment>
<gene>
    <name evidence="1" type="ORF">PCASD_21354</name>
</gene>
<organism evidence="1 2">
    <name type="scientific">Puccinia coronata f. sp. avenae</name>
    <dbReference type="NCBI Taxonomy" id="200324"/>
    <lineage>
        <taxon>Eukaryota</taxon>
        <taxon>Fungi</taxon>
        <taxon>Dikarya</taxon>
        <taxon>Basidiomycota</taxon>
        <taxon>Pucciniomycotina</taxon>
        <taxon>Pucciniomycetes</taxon>
        <taxon>Pucciniales</taxon>
        <taxon>Pucciniaceae</taxon>
        <taxon>Puccinia</taxon>
    </lineage>
</organism>
<sequence length="130" mass="15038">MSPREQKEVPVGDKLICEILEDLQSFYQDIKNGKHAKKHSSYSWKSLKDLLEEEDVRALDTHKLHGPTNKNGLVWNIVSILVNEKKDKWIPDSTESIDRTLKEAVGKILFFSNKEKQNIPAQTMQNHEII</sequence>
<evidence type="ECO:0000313" key="2">
    <source>
        <dbReference type="Proteomes" id="UP000235392"/>
    </source>
</evidence>
<dbReference type="AlphaFoldDB" id="A0A2N5S0W1"/>
<dbReference type="Proteomes" id="UP000235392">
    <property type="component" value="Unassembled WGS sequence"/>
</dbReference>
<name>A0A2N5S0W1_9BASI</name>
<reference evidence="1 2" key="1">
    <citation type="submission" date="2017-11" db="EMBL/GenBank/DDBJ databases">
        <title>De novo assembly and phasing of dikaryotic genomes from two isolates of Puccinia coronata f. sp. avenae, the causal agent of oat crown rust.</title>
        <authorList>
            <person name="Miller M.E."/>
            <person name="Zhang Y."/>
            <person name="Omidvar V."/>
            <person name="Sperschneider J."/>
            <person name="Schwessinger B."/>
            <person name="Raley C."/>
            <person name="Palmer J.M."/>
            <person name="Garnica D."/>
            <person name="Upadhyaya N."/>
            <person name="Rathjen J."/>
            <person name="Taylor J.M."/>
            <person name="Park R.F."/>
            <person name="Dodds P.N."/>
            <person name="Hirsch C.D."/>
            <person name="Kianian S.F."/>
            <person name="Figueroa M."/>
        </authorList>
    </citation>
    <scope>NUCLEOTIDE SEQUENCE [LARGE SCALE GENOMIC DNA]</scope>
    <source>
        <strain evidence="1">12SD80</strain>
    </source>
</reference>
<evidence type="ECO:0000313" key="1">
    <source>
        <dbReference type="EMBL" id="PLW06849.1"/>
    </source>
</evidence>
<proteinExistence type="predicted"/>
<protein>
    <submittedName>
        <fullName evidence="1">Uncharacterized protein</fullName>
    </submittedName>
</protein>
<dbReference type="EMBL" id="PGCI01001180">
    <property type="protein sequence ID" value="PLW06849.1"/>
    <property type="molecule type" value="Genomic_DNA"/>
</dbReference>